<proteinExistence type="predicted"/>
<dbReference type="STRING" id="906689.A0A2I0W7D0"/>
<dbReference type="PANTHER" id="PTHR10722">
    <property type="entry name" value="60S RIBOSOMAL PROTEIN L19"/>
    <property type="match status" value="1"/>
</dbReference>
<dbReference type="GO" id="GO:0003735">
    <property type="term" value="F:structural constituent of ribosome"/>
    <property type="evidence" value="ECO:0007669"/>
    <property type="project" value="InterPro"/>
</dbReference>
<name>A0A2I0W7D0_9ASPA</name>
<dbReference type="SUPFAM" id="SSF48140">
    <property type="entry name" value="Ribosomal protein L19 (L19e)"/>
    <property type="match status" value="1"/>
</dbReference>
<reference evidence="2 3" key="2">
    <citation type="journal article" date="2017" name="Nature">
        <title>The Apostasia genome and the evolution of orchids.</title>
        <authorList>
            <person name="Zhang G.Q."/>
            <person name="Liu K.W."/>
            <person name="Li Z."/>
            <person name="Lohaus R."/>
            <person name="Hsiao Y.Y."/>
            <person name="Niu S.C."/>
            <person name="Wang J.Y."/>
            <person name="Lin Y.C."/>
            <person name="Xu Q."/>
            <person name="Chen L.J."/>
            <person name="Yoshida K."/>
            <person name="Fujiwara S."/>
            <person name="Wang Z.W."/>
            <person name="Zhang Y.Q."/>
            <person name="Mitsuda N."/>
            <person name="Wang M."/>
            <person name="Liu G.H."/>
            <person name="Pecoraro L."/>
            <person name="Huang H.X."/>
            <person name="Xiao X.J."/>
            <person name="Lin M."/>
            <person name="Wu X.Y."/>
            <person name="Wu W.L."/>
            <person name="Chen Y.Y."/>
            <person name="Chang S.B."/>
            <person name="Sakamoto S."/>
            <person name="Ohme-Takagi M."/>
            <person name="Yagi M."/>
            <person name="Zeng S.J."/>
            <person name="Shen C.Y."/>
            <person name="Yeh C.M."/>
            <person name="Luo Y.B."/>
            <person name="Tsai W.C."/>
            <person name="Van de Peer Y."/>
            <person name="Liu Z.J."/>
        </authorList>
    </citation>
    <scope>NUCLEOTIDE SEQUENCE [LARGE SCALE GENOMIC DNA]</scope>
    <source>
        <tissue evidence="2">The whole plant</tissue>
    </source>
</reference>
<dbReference type="Pfam" id="PF25476">
    <property type="entry name" value="Ribosomal_L19e_C"/>
    <property type="match status" value="1"/>
</dbReference>
<keyword evidence="3" id="KW-1185">Reference proteome</keyword>
<evidence type="ECO:0000313" key="3">
    <source>
        <dbReference type="Proteomes" id="UP000233837"/>
    </source>
</evidence>
<dbReference type="InterPro" id="IPR057260">
    <property type="entry name" value="Ribosomal_L19e_C"/>
</dbReference>
<dbReference type="InterPro" id="IPR035970">
    <property type="entry name" value="60S_ribosomal_eL19_sf"/>
</dbReference>
<dbReference type="SMART" id="SM01416">
    <property type="entry name" value="Ribosomal_L19e"/>
    <property type="match status" value="1"/>
</dbReference>
<dbReference type="GO" id="GO:0006412">
    <property type="term" value="P:translation"/>
    <property type="evidence" value="ECO:0007669"/>
    <property type="project" value="InterPro"/>
</dbReference>
<dbReference type="GO" id="GO:0003723">
    <property type="term" value="F:RNA binding"/>
    <property type="evidence" value="ECO:0007669"/>
    <property type="project" value="InterPro"/>
</dbReference>
<evidence type="ECO:0000259" key="1">
    <source>
        <dbReference type="SMART" id="SM01416"/>
    </source>
</evidence>
<dbReference type="Proteomes" id="UP000233837">
    <property type="component" value="Unassembled WGS sequence"/>
</dbReference>
<reference evidence="2 3" key="1">
    <citation type="journal article" date="2016" name="Sci. Rep.">
        <title>The Dendrobium catenatum Lindl. genome sequence provides insights into polysaccharide synthase, floral development and adaptive evolution.</title>
        <authorList>
            <person name="Zhang G.Q."/>
            <person name="Xu Q."/>
            <person name="Bian C."/>
            <person name="Tsai W.C."/>
            <person name="Yeh C.M."/>
            <person name="Liu K.W."/>
            <person name="Yoshida K."/>
            <person name="Zhang L.S."/>
            <person name="Chang S.B."/>
            <person name="Chen F."/>
            <person name="Shi Y."/>
            <person name="Su Y.Y."/>
            <person name="Zhang Y.Q."/>
            <person name="Chen L.J."/>
            <person name="Yin Y."/>
            <person name="Lin M."/>
            <person name="Huang H."/>
            <person name="Deng H."/>
            <person name="Wang Z.W."/>
            <person name="Zhu S.L."/>
            <person name="Zhao X."/>
            <person name="Deng C."/>
            <person name="Niu S.C."/>
            <person name="Huang J."/>
            <person name="Wang M."/>
            <person name="Liu G.H."/>
            <person name="Yang H.J."/>
            <person name="Xiao X.J."/>
            <person name="Hsiao Y.Y."/>
            <person name="Wu W.L."/>
            <person name="Chen Y.Y."/>
            <person name="Mitsuda N."/>
            <person name="Ohme-Takagi M."/>
            <person name="Luo Y.B."/>
            <person name="Van de Peer Y."/>
            <person name="Liu Z.J."/>
        </authorList>
    </citation>
    <scope>NUCLEOTIDE SEQUENCE [LARGE SCALE GENOMIC DNA]</scope>
    <source>
        <tissue evidence="2">The whole plant</tissue>
    </source>
</reference>
<sequence>MKLLNDGFIIKKPIKINSRSHARCMAEEKRMGHHSRYCKNMGTRGSRLPTKVLWMRRTRVLRCSLRKYQEAKKVDKHMCHDMNIKVKGNVFKNKRVLMESIHKSTGEKEKEKIFFDQFEAKRAKSKASRENKIFRNEEHLAQMLRSLEKKNHIQ</sequence>
<dbReference type="InterPro" id="IPR039547">
    <property type="entry name" value="Ribosomal_eL19"/>
</dbReference>
<keyword evidence="2" id="KW-0687">Ribonucleoprotein</keyword>
<dbReference type="AlphaFoldDB" id="A0A2I0W7D0"/>
<accession>A0A2I0W7D0</accession>
<dbReference type="InterPro" id="IPR000196">
    <property type="entry name" value="Ribosomal_eL19_dom"/>
</dbReference>
<keyword evidence="2" id="KW-0689">Ribosomal protein</keyword>
<gene>
    <name evidence="2" type="primary">RPL19B</name>
    <name evidence="2" type="ORF">MA16_Dca004393</name>
</gene>
<organism evidence="2 3">
    <name type="scientific">Dendrobium catenatum</name>
    <dbReference type="NCBI Taxonomy" id="906689"/>
    <lineage>
        <taxon>Eukaryota</taxon>
        <taxon>Viridiplantae</taxon>
        <taxon>Streptophyta</taxon>
        <taxon>Embryophyta</taxon>
        <taxon>Tracheophyta</taxon>
        <taxon>Spermatophyta</taxon>
        <taxon>Magnoliopsida</taxon>
        <taxon>Liliopsida</taxon>
        <taxon>Asparagales</taxon>
        <taxon>Orchidaceae</taxon>
        <taxon>Epidendroideae</taxon>
        <taxon>Malaxideae</taxon>
        <taxon>Dendrobiinae</taxon>
        <taxon>Dendrobium</taxon>
    </lineage>
</organism>
<dbReference type="Gene3D" id="1.10.1200.240">
    <property type="match status" value="1"/>
</dbReference>
<dbReference type="GO" id="GO:0022625">
    <property type="term" value="C:cytosolic large ribosomal subunit"/>
    <property type="evidence" value="ECO:0007669"/>
    <property type="project" value="InterPro"/>
</dbReference>
<protein>
    <submittedName>
        <fullName evidence="2">60S ribosomal protein L19-2</fullName>
    </submittedName>
</protein>
<feature type="domain" description="Large ribosomal subunit protein eL19" evidence="1">
    <location>
        <begin position="2"/>
        <end position="105"/>
    </location>
</feature>
<evidence type="ECO:0000313" key="2">
    <source>
        <dbReference type="EMBL" id="PKU71551.1"/>
    </source>
</evidence>
<dbReference type="EMBL" id="KZ502877">
    <property type="protein sequence ID" value="PKU71551.1"/>
    <property type="molecule type" value="Genomic_DNA"/>
</dbReference>